<reference evidence="10 11" key="1">
    <citation type="journal article" date="2014" name="Genome Announc.">
        <title>Genome Sequence of Gammaproteobacterial Pseudohaliea rubra Type Strain DSM 19751, Isolated from Coastal Seawater of the Mediterranean Sea.</title>
        <authorList>
            <person name="Spring S."/>
            <person name="Fiebig A."/>
            <person name="Riedel T."/>
            <person name="Goker M."/>
            <person name="Klenk H.P."/>
        </authorList>
    </citation>
    <scope>NUCLEOTIDE SEQUENCE [LARGE SCALE GENOMIC DNA]</scope>
    <source>
        <strain evidence="10 11">DSM 19751</strain>
    </source>
</reference>
<dbReference type="HAMAP" id="MF_00972">
    <property type="entry name" value="tRNA_aden_deaminase"/>
    <property type="match status" value="1"/>
</dbReference>
<accession>A0A095XZ23</accession>
<evidence type="ECO:0000259" key="9">
    <source>
        <dbReference type="PROSITE" id="PS51747"/>
    </source>
</evidence>
<dbReference type="HOGENOM" id="CLU_025810_3_2_6"/>
<evidence type="ECO:0000256" key="8">
    <source>
        <dbReference type="HAMAP-Rule" id="MF_00972"/>
    </source>
</evidence>
<comment type="cofactor">
    <cofactor evidence="8">
        <name>Zn(2+)</name>
        <dbReference type="ChEBI" id="CHEBI:29105"/>
    </cofactor>
    <text evidence="8">Binds 1 zinc ion per subunit.</text>
</comment>
<dbReference type="PROSITE" id="PS51747">
    <property type="entry name" value="CYT_DCMP_DEAMINASES_2"/>
    <property type="match status" value="1"/>
</dbReference>
<dbReference type="EC" id="3.5.4.33" evidence="8"/>
<dbReference type="EMBL" id="AUVB01000013">
    <property type="protein sequence ID" value="KGE05001.1"/>
    <property type="molecule type" value="Genomic_DNA"/>
</dbReference>
<evidence type="ECO:0000256" key="1">
    <source>
        <dbReference type="ARBA" id="ARBA00010669"/>
    </source>
</evidence>
<evidence type="ECO:0000256" key="6">
    <source>
        <dbReference type="ARBA" id="ARBA00022833"/>
    </source>
</evidence>
<keyword evidence="6 8" id="KW-0862">Zinc</keyword>
<evidence type="ECO:0000256" key="2">
    <source>
        <dbReference type="ARBA" id="ARBA00011738"/>
    </source>
</evidence>
<dbReference type="Gene3D" id="3.40.140.10">
    <property type="entry name" value="Cytidine Deaminase, domain 2"/>
    <property type="match status" value="1"/>
</dbReference>
<evidence type="ECO:0000256" key="7">
    <source>
        <dbReference type="ARBA" id="ARBA00048045"/>
    </source>
</evidence>
<sequence>MAVTTDREFMGVALCLAEAAAAAGEVPIGAVLVRGGEILGEGANSVIGSRDPTAHAEVNALRAAGHCEGNYRLPGTVLYVTLEPCTMCVGALVHARVAELVFAALEPRAGAVCSTARLLDAAHYNHRVGWRQGPFAEESGELLRRFFRARR</sequence>
<keyword evidence="3 8" id="KW-0819">tRNA processing</keyword>
<protein>
    <recommendedName>
        <fullName evidence="8">tRNA-specific adenosine deaminase</fullName>
        <ecNumber evidence="8">3.5.4.33</ecNumber>
    </recommendedName>
</protein>
<keyword evidence="5 8" id="KW-0378">Hydrolase</keyword>
<dbReference type="GO" id="GO:0052717">
    <property type="term" value="F:tRNA-specific adenosine-34 deaminase activity"/>
    <property type="evidence" value="ECO:0007669"/>
    <property type="project" value="UniProtKB-UniRule"/>
</dbReference>
<organism evidence="10 11">
    <name type="scientific">Pseudohaliea rubra DSM 19751</name>
    <dbReference type="NCBI Taxonomy" id="1265313"/>
    <lineage>
        <taxon>Bacteria</taxon>
        <taxon>Pseudomonadati</taxon>
        <taxon>Pseudomonadota</taxon>
        <taxon>Gammaproteobacteria</taxon>
        <taxon>Cellvibrionales</taxon>
        <taxon>Halieaceae</taxon>
        <taxon>Pseudohaliea</taxon>
    </lineage>
</organism>
<dbReference type="AlphaFoldDB" id="A0A095XZ23"/>
<dbReference type="NCBIfam" id="NF008113">
    <property type="entry name" value="PRK10860.1"/>
    <property type="match status" value="1"/>
</dbReference>
<dbReference type="GO" id="GO:0008270">
    <property type="term" value="F:zinc ion binding"/>
    <property type="evidence" value="ECO:0007669"/>
    <property type="project" value="UniProtKB-UniRule"/>
</dbReference>
<gene>
    <name evidence="8" type="primary">tadA</name>
    <name evidence="10" type="ORF">HRUBRA_00474</name>
</gene>
<dbReference type="GO" id="GO:0002100">
    <property type="term" value="P:tRNA wobble adenosine to inosine editing"/>
    <property type="evidence" value="ECO:0007669"/>
    <property type="project" value="UniProtKB-UniRule"/>
</dbReference>
<dbReference type="SUPFAM" id="SSF53927">
    <property type="entry name" value="Cytidine deaminase-like"/>
    <property type="match status" value="1"/>
</dbReference>
<dbReference type="PANTHER" id="PTHR11079:SF202">
    <property type="entry name" value="TRNA-SPECIFIC ADENOSINE DEAMINASE"/>
    <property type="match status" value="1"/>
</dbReference>
<dbReference type="InterPro" id="IPR016193">
    <property type="entry name" value="Cytidine_deaminase-like"/>
</dbReference>
<evidence type="ECO:0000313" key="10">
    <source>
        <dbReference type="EMBL" id="KGE05001.1"/>
    </source>
</evidence>
<feature type="binding site" evidence="8">
    <location>
        <position position="55"/>
    </location>
    <ligand>
        <name>Zn(2+)</name>
        <dbReference type="ChEBI" id="CHEBI:29105"/>
        <note>catalytic</note>
    </ligand>
</feature>
<dbReference type="RefSeq" id="WP_268870524.1">
    <property type="nucleotide sequence ID" value="NZ_KN234746.1"/>
</dbReference>
<feature type="active site" description="Proton donor" evidence="8">
    <location>
        <position position="57"/>
    </location>
</feature>
<dbReference type="InterPro" id="IPR028883">
    <property type="entry name" value="tRNA_aden_deaminase"/>
</dbReference>
<proteinExistence type="inferred from homology"/>
<evidence type="ECO:0000256" key="4">
    <source>
        <dbReference type="ARBA" id="ARBA00022723"/>
    </source>
</evidence>
<dbReference type="PROSITE" id="PS00903">
    <property type="entry name" value="CYT_DCMP_DEAMINASES_1"/>
    <property type="match status" value="1"/>
</dbReference>
<evidence type="ECO:0000313" key="11">
    <source>
        <dbReference type="Proteomes" id="UP000029640"/>
    </source>
</evidence>
<dbReference type="InterPro" id="IPR002125">
    <property type="entry name" value="CMP_dCMP_dom"/>
</dbReference>
<dbReference type="InterPro" id="IPR016192">
    <property type="entry name" value="APOBEC/CMP_deaminase_Zn-bd"/>
</dbReference>
<comment type="similarity">
    <text evidence="1">Belongs to the cytidine and deoxycytidylate deaminase family. ADAT2 subfamily.</text>
</comment>
<comment type="subunit">
    <text evidence="2 8">Homodimer.</text>
</comment>
<feature type="binding site" evidence="8">
    <location>
        <position position="88"/>
    </location>
    <ligand>
        <name>Zn(2+)</name>
        <dbReference type="ChEBI" id="CHEBI:29105"/>
        <note>catalytic</note>
    </ligand>
</feature>
<name>A0A095XZ23_9GAMM</name>
<dbReference type="CDD" id="cd01285">
    <property type="entry name" value="nucleoside_deaminase"/>
    <property type="match status" value="1"/>
</dbReference>
<keyword evidence="11" id="KW-1185">Reference proteome</keyword>
<dbReference type="Pfam" id="PF00383">
    <property type="entry name" value="dCMP_cyt_deam_1"/>
    <property type="match status" value="1"/>
</dbReference>
<dbReference type="STRING" id="1265313.HRUBRA_00474"/>
<feature type="domain" description="CMP/dCMP-type deaminase" evidence="9">
    <location>
        <begin position="4"/>
        <end position="113"/>
    </location>
</feature>
<comment type="catalytic activity">
    <reaction evidence="7 8">
        <text>adenosine(34) in tRNA + H2O + H(+) = inosine(34) in tRNA + NH4(+)</text>
        <dbReference type="Rhea" id="RHEA:43168"/>
        <dbReference type="Rhea" id="RHEA-COMP:10373"/>
        <dbReference type="Rhea" id="RHEA-COMP:10374"/>
        <dbReference type="ChEBI" id="CHEBI:15377"/>
        <dbReference type="ChEBI" id="CHEBI:15378"/>
        <dbReference type="ChEBI" id="CHEBI:28938"/>
        <dbReference type="ChEBI" id="CHEBI:74411"/>
        <dbReference type="ChEBI" id="CHEBI:82852"/>
        <dbReference type="EC" id="3.5.4.33"/>
    </reaction>
</comment>
<dbReference type="eggNOG" id="COG0590">
    <property type="taxonomic scope" value="Bacteria"/>
</dbReference>
<comment type="function">
    <text evidence="8">Catalyzes the deamination of adenosine to inosine at the wobble position 34 of tRNA(Arg2).</text>
</comment>
<dbReference type="PANTHER" id="PTHR11079">
    <property type="entry name" value="CYTOSINE DEAMINASE FAMILY MEMBER"/>
    <property type="match status" value="1"/>
</dbReference>
<evidence type="ECO:0000256" key="5">
    <source>
        <dbReference type="ARBA" id="ARBA00022801"/>
    </source>
</evidence>
<evidence type="ECO:0000256" key="3">
    <source>
        <dbReference type="ARBA" id="ARBA00022694"/>
    </source>
</evidence>
<dbReference type="Proteomes" id="UP000029640">
    <property type="component" value="Unassembled WGS sequence"/>
</dbReference>
<comment type="caution">
    <text evidence="10">The sequence shown here is derived from an EMBL/GenBank/DDBJ whole genome shotgun (WGS) entry which is preliminary data.</text>
</comment>
<feature type="binding site" evidence="8">
    <location>
        <position position="85"/>
    </location>
    <ligand>
        <name>Zn(2+)</name>
        <dbReference type="ChEBI" id="CHEBI:29105"/>
        <note>catalytic</note>
    </ligand>
</feature>
<dbReference type="PATRIC" id="fig|1265313.6.peg.471"/>
<keyword evidence="4 8" id="KW-0479">Metal-binding</keyword>